<dbReference type="GO" id="GO:0071475">
    <property type="term" value="P:cellular hyperosmotic salinity response"/>
    <property type="evidence" value="ECO:0007669"/>
    <property type="project" value="EnsemblFungi"/>
</dbReference>
<dbReference type="GO" id="GO:0001100">
    <property type="term" value="P:negative regulation of exit from mitosis"/>
    <property type="evidence" value="ECO:0007669"/>
    <property type="project" value="EnsemblFungi"/>
</dbReference>
<evidence type="ECO:0000256" key="4">
    <source>
        <dbReference type="RuleBase" id="RU331113"/>
    </source>
</evidence>
<dbReference type="InterPro" id="IPR001680">
    <property type="entry name" value="WD40_rpt"/>
</dbReference>
<dbReference type="GO" id="GO:0000705">
    <property type="term" value="P:achiasmate meiosis I"/>
    <property type="evidence" value="ECO:0007669"/>
    <property type="project" value="EnsemblFungi"/>
</dbReference>
<dbReference type="PIRSF" id="PIRSF037309">
    <property type="entry name" value="PP2A_PR55"/>
    <property type="match status" value="1"/>
</dbReference>
<evidence type="ECO:0000256" key="3">
    <source>
        <dbReference type="ARBA" id="ARBA00022737"/>
    </source>
</evidence>
<dbReference type="InterPro" id="IPR036322">
    <property type="entry name" value="WD40_repeat_dom_sf"/>
</dbReference>
<dbReference type="PROSITE" id="PS01024">
    <property type="entry name" value="PR55_1"/>
    <property type="match status" value="1"/>
</dbReference>
<proteinExistence type="inferred from homology"/>
<dbReference type="GO" id="GO:0019888">
    <property type="term" value="F:protein phosphatase regulator activity"/>
    <property type="evidence" value="ECO:0007669"/>
    <property type="project" value="EnsemblFungi"/>
</dbReference>
<accession>A0A1L0CK50</accession>
<dbReference type="GO" id="GO:0043332">
    <property type="term" value="C:mating projection tip"/>
    <property type="evidence" value="ECO:0007669"/>
    <property type="project" value="EnsemblFungi"/>
</dbReference>
<dbReference type="SMART" id="SM00320">
    <property type="entry name" value="WD40"/>
    <property type="match status" value="6"/>
</dbReference>
<dbReference type="GO" id="GO:0005934">
    <property type="term" value="C:cellular bud tip"/>
    <property type="evidence" value="ECO:0007669"/>
    <property type="project" value="EnsemblFungi"/>
</dbReference>
<dbReference type="GO" id="GO:0090266">
    <property type="term" value="P:regulation of mitotic cell cycle spindle assembly checkpoint"/>
    <property type="evidence" value="ECO:0007669"/>
    <property type="project" value="EnsemblFungi"/>
</dbReference>
<dbReference type="GO" id="GO:0000329">
    <property type="term" value="C:fungal-type vacuole membrane"/>
    <property type="evidence" value="ECO:0007669"/>
    <property type="project" value="EnsemblFungi"/>
</dbReference>
<dbReference type="InterPro" id="IPR015943">
    <property type="entry name" value="WD40/YVTN_repeat-like_dom_sf"/>
</dbReference>
<dbReference type="GO" id="GO:0016237">
    <property type="term" value="P:microautophagy"/>
    <property type="evidence" value="ECO:0007669"/>
    <property type="project" value="EnsemblFungi"/>
</dbReference>
<dbReference type="VEuPathDB" id="FungiDB:HGUI_01405"/>
<dbReference type="SUPFAM" id="SSF50978">
    <property type="entry name" value="WD40 repeat-like"/>
    <property type="match status" value="1"/>
</dbReference>
<evidence type="ECO:0000256" key="2">
    <source>
        <dbReference type="ARBA" id="ARBA00022574"/>
    </source>
</evidence>
<keyword evidence="3 4" id="KW-0677">Repeat</keyword>
<organism evidence="5 6">
    <name type="scientific">Hanseniaspora guilliermondii</name>
    <dbReference type="NCBI Taxonomy" id="56406"/>
    <lineage>
        <taxon>Eukaryota</taxon>
        <taxon>Fungi</taxon>
        <taxon>Dikarya</taxon>
        <taxon>Ascomycota</taxon>
        <taxon>Saccharomycotina</taxon>
        <taxon>Saccharomycetes</taxon>
        <taxon>Saccharomycodales</taxon>
        <taxon>Saccharomycodaceae</taxon>
        <taxon>Hanseniaspora</taxon>
    </lineage>
</organism>
<dbReference type="GO" id="GO:0072686">
    <property type="term" value="C:mitotic spindle"/>
    <property type="evidence" value="ECO:0007669"/>
    <property type="project" value="EnsemblFungi"/>
</dbReference>
<evidence type="ECO:0000313" key="6">
    <source>
        <dbReference type="Proteomes" id="UP000183365"/>
    </source>
</evidence>
<dbReference type="GO" id="GO:1905477">
    <property type="term" value="P:positive regulation of protein localization to membrane"/>
    <property type="evidence" value="ECO:0007669"/>
    <property type="project" value="EnsemblFungi"/>
</dbReference>
<protein>
    <recommendedName>
        <fullName evidence="4">Protein phosphatase PP2A regulatory subunit B</fullName>
    </recommendedName>
</protein>
<dbReference type="InterPro" id="IPR000009">
    <property type="entry name" value="PP2A_PR55"/>
</dbReference>
<dbReference type="GO" id="GO:0005634">
    <property type="term" value="C:nucleus"/>
    <property type="evidence" value="ECO:0007669"/>
    <property type="project" value="EnsemblFungi"/>
</dbReference>
<dbReference type="GO" id="GO:0000159">
    <property type="term" value="C:protein phosphatase type 2A complex"/>
    <property type="evidence" value="ECO:0007669"/>
    <property type="project" value="UniProtKB-UniRule"/>
</dbReference>
<evidence type="ECO:0000313" key="5">
    <source>
        <dbReference type="EMBL" id="SGZ39205.1"/>
    </source>
</evidence>
<name>A0A1L0CK50_9ASCO</name>
<dbReference type="EMBL" id="FQNF01000019">
    <property type="protein sequence ID" value="SGZ39205.1"/>
    <property type="molecule type" value="Genomic_DNA"/>
</dbReference>
<dbReference type="GO" id="GO:0061586">
    <property type="term" value="P:positive regulation of transcription by transcription factor localization"/>
    <property type="evidence" value="ECO:0007669"/>
    <property type="project" value="EnsemblFungi"/>
</dbReference>
<dbReference type="InterPro" id="IPR018067">
    <property type="entry name" value="PP2A_PR55_CS"/>
</dbReference>
<dbReference type="GO" id="GO:0005935">
    <property type="term" value="C:cellular bud neck"/>
    <property type="evidence" value="ECO:0007669"/>
    <property type="project" value="EnsemblFungi"/>
</dbReference>
<sequence length="557" mass="64183">MSKLEDFYNFKFSQCFGDKQDVVITEADIITAVEFDSTGDYLATGDKGGRVVLFERNHDIENNEMMDDESKDQNKVVTKSSNCEYKFLTEFQSHDAEFDYLKSLEIEEKINQIKWCKPTNNAHFILSTNDKTIKLWKIYEKNIKLVSENNLEKRNDSLNSNLRRQISNDGIFGLNKKVPITPPLSFDKLVLPKLSYHDKIIAAQPRKIYGNAHTYHINSISPNTDGETFLSSDDLRINLWSYEVPDQSFNIVDIKPANMEELTEVITSSEFHPEHCNLFMYASSKGTIKLCDMRSNSLCDNHSQIFEEYSDPYSHNFFTEITSSISDVKFSPDGRYIASRDYLTVKIWDINMNKEPLKIIPVHENLNSRLSETYENDAIFDKFEVGFAKDSKTVMTGSYNNHFMIYPGSDFNGNYKDVDTAQAVVKNYDNNKIFNNTSEVDDDDKMDVDHSRDYVVKANTPDIDVISLQADKSAFKNPSVNSKNRNSEIEGNKRLKNMMTGYWGKNTFNNNDLFYKDDSDLYDGIDFKKNVLHFSWHPKEDTVAIAATNNLFIFSSK</sequence>
<keyword evidence="6" id="KW-1185">Reference proteome</keyword>
<dbReference type="GO" id="GO:0044732">
    <property type="term" value="C:mitotic spindle pole body"/>
    <property type="evidence" value="ECO:0007669"/>
    <property type="project" value="EnsemblFungi"/>
</dbReference>
<dbReference type="GO" id="GO:0045143">
    <property type="term" value="P:homologous chromosome segregation"/>
    <property type="evidence" value="ECO:0007669"/>
    <property type="project" value="EnsemblFungi"/>
</dbReference>
<dbReference type="PRINTS" id="PR00600">
    <property type="entry name" value="PP2APR55"/>
</dbReference>
<dbReference type="AlphaFoldDB" id="A0A1L0CK50"/>
<dbReference type="Gene3D" id="2.130.10.10">
    <property type="entry name" value="YVTN repeat-like/Quinoprotein amine dehydrogenase"/>
    <property type="match status" value="3"/>
</dbReference>
<dbReference type="Proteomes" id="UP000183365">
    <property type="component" value="Unassembled WGS sequence"/>
</dbReference>
<dbReference type="GO" id="GO:0044818">
    <property type="term" value="P:mitotic G2/M transition checkpoint"/>
    <property type="evidence" value="ECO:0007669"/>
    <property type="project" value="EnsemblFungi"/>
</dbReference>
<dbReference type="OrthoDB" id="6274823at2759"/>
<gene>
    <name evidence="5" type="ORF">HGUI_01405</name>
</gene>
<dbReference type="GO" id="GO:1900182">
    <property type="term" value="P:positive regulation of protein localization to nucleus"/>
    <property type="evidence" value="ECO:0007669"/>
    <property type="project" value="EnsemblFungi"/>
</dbReference>
<dbReference type="GO" id="GO:0010971">
    <property type="term" value="P:positive regulation of G2/M transition of mitotic cell cycle"/>
    <property type="evidence" value="ECO:0007669"/>
    <property type="project" value="EnsemblFungi"/>
</dbReference>
<dbReference type="GO" id="GO:2000786">
    <property type="term" value="P:positive regulation of autophagosome assembly"/>
    <property type="evidence" value="ECO:0007669"/>
    <property type="project" value="EnsemblFungi"/>
</dbReference>
<dbReference type="PANTHER" id="PTHR11871">
    <property type="entry name" value="PROTEIN PHOSPHATASE PP2A REGULATORY SUBUNIT B"/>
    <property type="match status" value="1"/>
</dbReference>
<dbReference type="GO" id="GO:0010515">
    <property type="term" value="P:negative regulation of induction of conjugation with cellular fusion"/>
    <property type="evidence" value="ECO:0007669"/>
    <property type="project" value="EnsemblFungi"/>
</dbReference>
<keyword evidence="2 4" id="KW-0853">WD repeat</keyword>
<dbReference type="Pfam" id="PF00400">
    <property type="entry name" value="WD40"/>
    <property type="match status" value="3"/>
</dbReference>
<reference evidence="6" key="1">
    <citation type="submission" date="2016-11" db="EMBL/GenBank/DDBJ databases">
        <authorList>
            <person name="Guldener U."/>
        </authorList>
    </citation>
    <scope>NUCLEOTIDE SEQUENCE [LARGE SCALE GENOMIC DNA]</scope>
</reference>
<comment type="similarity">
    <text evidence="1 4">Belongs to the phosphatase 2A regulatory subunit B family.</text>
</comment>
<evidence type="ECO:0000256" key="1">
    <source>
        <dbReference type="ARBA" id="ARBA00008259"/>
    </source>
</evidence>
<dbReference type="GO" id="GO:0031030">
    <property type="term" value="P:negative regulation of septation initiation signaling"/>
    <property type="evidence" value="ECO:0007669"/>
    <property type="project" value="EnsemblFungi"/>
</dbReference>